<feature type="transmembrane region" description="Helical" evidence="1">
    <location>
        <begin position="188"/>
        <end position="208"/>
    </location>
</feature>
<feature type="non-terminal residue" evidence="2">
    <location>
        <position position="282"/>
    </location>
</feature>
<feature type="transmembrane region" description="Helical" evidence="1">
    <location>
        <begin position="97"/>
        <end position="116"/>
    </location>
</feature>
<gene>
    <name evidence="2" type="ORF">METZ01_LOCUS402575</name>
</gene>
<sequence>ILGIPIAFFGAMWLMPYGPWPVSINVISLFAFILVLGIVVDDAIIIGESIYTKTRADGHTLDNVISGARRVAVPATFGVLTTIAAFVPMLFVGGIAASFFESLSVVVILCLLFSLVESKLILPAHLAHTKIEPIDEDDLFHPMRKIGLMEQIPRLFMRIQCRVQAGLHRLIHNWYAPTLDKALRNRGLTFSIFAAILILTLGVINSGFMRIVIFPDIPADFIMVQMRMQNGTAPTIRDRALSQIEQVAFDINDEYVSKTPGSVDPIDHLLTFSQGDTEGLIF</sequence>
<organism evidence="2">
    <name type="scientific">marine metagenome</name>
    <dbReference type="NCBI Taxonomy" id="408172"/>
    <lineage>
        <taxon>unclassified sequences</taxon>
        <taxon>metagenomes</taxon>
        <taxon>ecological metagenomes</taxon>
    </lineage>
</organism>
<feature type="transmembrane region" description="Helical" evidence="1">
    <location>
        <begin position="71"/>
        <end position="91"/>
    </location>
</feature>
<dbReference type="PANTHER" id="PTHR32063">
    <property type="match status" value="1"/>
</dbReference>
<dbReference type="Pfam" id="PF00873">
    <property type="entry name" value="ACR_tran"/>
    <property type="match status" value="1"/>
</dbReference>
<dbReference type="EMBL" id="UINC01154436">
    <property type="protein sequence ID" value="SVD49721.1"/>
    <property type="molecule type" value="Genomic_DNA"/>
</dbReference>
<keyword evidence="1" id="KW-1133">Transmembrane helix</keyword>
<dbReference type="AlphaFoldDB" id="A0A382VUX8"/>
<reference evidence="2" key="1">
    <citation type="submission" date="2018-05" db="EMBL/GenBank/DDBJ databases">
        <authorList>
            <person name="Lanie J.A."/>
            <person name="Ng W.-L."/>
            <person name="Kazmierczak K.M."/>
            <person name="Andrzejewski T.M."/>
            <person name="Davidsen T.M."/>
            <person name="Wayne K.J."/>
            <person name="Tettelin H."/>
            <person name="Glass J.I."/>
            <person name="Rusch D."/>
            <person name="Podicherti R."/>
            <person name="Tsui H.-C.T."/>
            <person name="Winkler M.E."/>
        </authorList>
    </citation>
    <scope>NUCLEOTIDE SEQUENCE</scope>
</reference>
<dbReference type="PRINTS" id="PR00702">
    <property type="entry name" value="ACRIFLAVINRP"/>
</dbReference>
<feature type="non-terminal residue" evidence="2">
    <location>
        <position position="1"/>
    </location>
</feature>
<dbReference type="PANTHER" id="PTHR32063:SF33">
    <property type="entry name" value="RND SUPERFAMILY EFFLUX PUMP PERMEASE COMPONENT"/>
    <property type="match status" value="1"/>
</dbReference>
<dbReference type="Gene3D" id="3.30.70.1430">
    <property type="entry name" value="Multidrug efflux transporter AcrB pore domain"/>
    <property type="match status" value="1"/>
</dbReference>
<evidence type="ECO:0000313" key="2">
    <source>
        <dbReference type="EMBL" id="SVD49721.1"/>
    </source>
</evidence>
<dbReference type="GO" id="GO:0042910">
    <property type="term" value="F:xenobiotic transmembrane transporter activity"/>
    <property type="evidence" value="ECO:0007669"/>
    <property type="project" value="TreeGrafter"/>
</dbReference>
<dbReference type="SUPFAM" id="SSF82866">
    <property type="entry name" value="Multidrug efflux transporter AcrB transmembrane domain"/>
    <property type="match status" value="1"/>
</dbReference>
<evidence type="ECO:0008006" key="3">
    <source>
        <dbReference type="Google" id="ProtNLM"/>
    </source>
</evidence>
<dbReference type="InterPro" id="IPR001036">
    <property type="entry name" value="Acrflvin-R"/>
</dbReference>
<dbReference type="GO" id="GO:0005886">
    <property type="term" value="C:plasma membrane"/>
    <property type="evidence" value="ECO:0007669"/>
    <property type="project" value="TreeGrafter"/>
</dbReference>
<keyword evidence="1" id="KW-0472">Membrane</keyword>
<evidence type="ECO:0000256" key="1">
    <source>
        <dbReference type="SAM" id="Phobius"/>
    </source>
</evidence>
<proteinExistence type="predicted"/>
<feature type="transmembrane region" description="Helical" evidence="1">
    <location>
        <begin position="22"/>
        <end position="51"/>
    </location>
</feature>
<keyword evidence="1" id="KW-0812">Transmembrane</keyword>
<dbReference type="Gene3D" id="1.20.1640.10">
    <property type="entry name" value="Multidrug efflux transporter AcrB transmembrane domain"/>
    <property type="match status" value="2"/>
</dbReference>
<protein>
    <recommendedName>
        <fullName evidence="3">SSD domain-containing protein</fullName>
    </recommendedName>
</protein>
<name>A0A382VUX8_9ZZZZ</name>
<accession>A0A382VUX8</accession>